<dbReference type="EMBL" id="SOAM01000001">
    <property type="protein sequence ID" value="TDS80307.1"/>
    <property type="molecule type" value="Genomic_DNA"/>
</dbReference>
<dbReference type="OrthoDB" id="339159at2"/>
<evidence type="ECO:0000313" key="2">
    <source>
        <dbReference type="Proteomes" id="UP000295344"/>
    </source>
</evidence>
<dbReference type="Gene3D" id="3.40.50.1820">
    <property type="entry name" value="alpha/beta hydrolase"/>
    <property type="match status" value="1"/>
</dbReference>
<protein>
    <submittedName>
        <fullName evidence="1">Chlorophyllase-like protein</fullName>
    </submittedName>
</protein>
<dbReference type="SUPFAM" id="SSF53474">
    <property type="entry name" value="alpha/beta-Hydrolases"/>
    <property type="match status" value="1"/>
</dbReference>
<dbReference type="InterPro" id="IPR029058">
    <property type="entry name" value="AB_hydrolase_fold"/>
</dbReference>
<evidence type="ECO:0000313" key="1">
    <source>
        <dbReference type="EMBL" id="TDS80307.1"/>
    </source>
</evidence>
<dbReference type="Proteomes" id="UP000295344">
    <property type="component" value="Unassembled WGS sequence"/>
</dbReference>
<dbReference type="PANTHER" id="PTHR33428:SF14">
    <property type="entry name" value="CARBOXYLESTERASE TYPE B DOMAIN-CONTAINING PROTEIN"/>
    <property type="match status" value="1"/>
</dbReference>
<dbReference type="PANTHER" id="PTHR33428">
    <property type="entry name" value="CHLOROPHYLLASE-2, CHLOROPLASTIC"/>
    <property type="match status" value="1"/>
</dbReference>
<reference evidence="1 2" key="1">
    <citation type="submission" date="2019-03" db="EMBL/GenBank/DDBJ databases">
        <title>Genomic Encyclopedia of Archaeal and Bacterial Type Strains, Phase II (KMG-II): from individual species to whole genera.</title>
        <authorList>
            <person name="Goeker M."/>
        </authorList>
    </citation>
    <scope>NUCLEOTIDE SEQUENCE [LARGE SCALE GENOMIC DNA]</scope>
    <source>
        <strain evidence="1 2">DSM 24782</strain>
    </source>
</reference>
<organism evidence="1 2">
    <name type="scientific">Amnibacterium kyonggiense</name>
    <dbReference type="NCBI Taxonomy" id="595671"/>
    <lineage>
        <taxon>Bacteria</taxon>
        <taxon>Bacillati</taxon>
        <taxon>Actinomycetota</taxon>
        <taxon>Actinomycetes</taxon>
        <taxon>Micrococcales</taxon>
        <taxon>Microbacteriaceae</taxon>
        <taxon>Amnibacterium</taxon>
    </lineage>
</organism>
<proteinExistence type="predicted"/>
<dbReference type="InterPro" id="IPR017395">
    <property type="entry name" value="Chlorophyllase-like"/>
</dbReference>
<dbReference type="AlphaFoldDB" id="A0A4R7FR76"/>
<dbReference type="Pfam" id="PF07224">
    <property type="entry name" value="Chlorophyllase"/>
    <property type="match status" value="1"/>
</dbReference>
<sequence length="306" mass="32501">MSTTAMPPVSPVVSVDTVALPAPYRGQDLTVRVTAPATGAELPAVVFAHGFTLSSRDYAPVAQHWASRGFVVVQPTFLDSASLALAPTDSRQPNIWRLRVQDMRTVLDEFDLIEQAVPGLADRVDRTRVAAAGHSYGATTAGMLLGQRVLDETGEPGESLRDPRFTVGALLADPGTGDSLTPLATQYFPFMNPDFSEQTAPAFVAAGDADQSPLSTRGGDWFEDVYRLAPGADALLTVFGGEHSLGGINGFNDSRTTDENPARADLVLEFAWAYLLAHLTGDDSAWARATADLGAASEPLGRLETK</sequence>
<gene>
    <name evidence="1" type="ORF">CLV52_0864</name>
</gene>
<name>A0A4R7FR76_9MICO</name>
<keyword evidence="2" id="KW-1185">Reference proteome</keyword>
<accession>A0A4R7FR76</accession>
<dbReference type="RefSeq" id="WP_133765037.1">
    <property type="nucleotide sequence ID" value="NZ_BAAARP010000001.1"/>
</dbReference>
<comment type="caution">
    <text evidence="1">The sequence shown here is derived from an EMBL/GenBank/DDBJ whole genome shotgun (WGS) entry which is preliminary data.</text>
</comment>